<organism evidence="2 3">
    <name type="scientific">Caldibacillus debilis</name>
    <dbReference type="NCBI Taxonomy" id="301148"/>
    <lineage>
        <taxon>Bacteria</taxon>
        <taxon>Bacillati</taxon>
        <taxon>Bacillota</taxon>
        <taxon>Bacilli</taxon>
        <taxon>Bacillales</taxon>
        <taxon>Bacillaceae</taxon>
        <taxon>Caldibacillus</taxon>
    </lineage>
</organism>
<accession>A0A150M7H3</accession>
<evidence type="ECO:0000313" key="3">
    <source>
        <dbReference type="Proteomes" id="UP000075683"/>
    </source>
</evidence>
<feature type="region of interest" description="Disordered" evidence="1">
    <location>
        <begin position="1"/>
        <end position="20"/>
    </location>
</feature>
<dbReference type="AlphaFoldDB" id="A0A150M7H3"/>
<dbReference type="EMBL" id="LQYT01000035">
    <property type="protein sequence ID" value="KYD20493.1"/>
    <property type="molecule type" value="Genomic_DNA"/>
</dbReference>
<feature type="compositionally biased region" description="Basic and acidic residues" evidence="1">
    <location>
        <begin position="1"/>
        <end position="11"/>
    </location>
</feature>
<dbReference type="STRING" id="301148.B4135_1871"/>
<dbReference type="Proteomes" id="UP000075683">
    <property type="component" value="Unassembled WGS sequence"/>
</dbReference>
<evidence type="ECO:0000313" key="2">
    <source>
        <dbReference type="EMBL" id="KYD20493.1"/>
    </source>
</evidence>
<evidence type="ECO:0000256" key="1">
    <source>
        <dbReference type="SAM" id="MobiDB-lite"/>
    </source>
</evidence>
<sequence>MAARHFSETRERKRRPPGPIPFQWWLNQRNGLLYDISS</sequence>
<gene>
    <name evidence="2" type="ORF">B4135_1871</name>
</gene>
<reference evidence="2 3" key="1">
    <citation type="submission" date="2016-01" db="EMBL/GenBank/DDBJ databases">
        <title>Draft Genome Sequences of Seven Thermophilic Sporeformers Isolated from Foods.</title>
        <authorList>
            <person name="Berendsen E.M."/>
            <person name="Wells-Bennik M.H."/>
            <person name="Krawcyk A.O."/>
            <person name="De Jong A."/>
            <person name="Holsappel S."/>
            <person name="Eijlander R.T."/>
            <person name="Kuipers O.P."/>
        </authorList>
    </citation>
    <scope>NUCLEOTIDE SEQUENCE [LARGE SCALE GENOMIC DNA]</scope>
    <source>
        <strain evidence="2 3">B4135</strain>
    </source>
</reference>
<comment type="caution">
    <text evidence="2">The sequence shown here is derived from an EMBL/GenBank/DDBJ whole genome shotgun (WGS) entry which is preliminary data.</text>
</comment>
<name>A0A150M7H3_9BACI</name>
<protein>
    <submittedName>
        <fullName evidence="2">Uncharacterized protein</fullName>
    </submittedName>
</protein>
<proteinExistence type="predicted"/>